<keyword evidence="3" id="KW-1185">Reference proteome</keyword>
<sequence length="64" mass="7150">MPRPYGLPHAPTEEGKGHERPPPPTRARRERCSASPGERDGGREGTDEAREIRYGPPNGFRERA</sequence>
<evidence type="ECO:0000313" key="3">
    <source>
        <dbReference type="Proteomes" id="UP001500483"/>
    </source>
</evidence>
<organism evidence="2 3">
    <name type="scientific">Saccharopolyspora gregorii</name>
    <dbReference type="NCBI Taxonomy" id="33914"/>
    <lineage>
        <taxon>Bacteria</taxon>
        <taxon>Bacillati</taxon>
        <taxon>Actinomycetota</taxon>
        <taxon>Actinomycetes</taxon>
        <taxon>Pseudonocardiales</taxon>
        <taxon>Pseudonocardiaceae</taxon>
        <taxon>Saccharopolyspora</taxon>
    </lineage>
</organism>
<comment type="caution">
    <text evidence="2">The sequence shown here is derived from an EMBL/GenBank/DDBJ whole genome shotgun (WGS) entry which is preliminary data.</text>
</comment>
<protein>
    <submittedName>
        <fullName evidence="2">Uncharacterized protein</fullName>
    </submittedName>
</protein>
<dbReference type="Proteomes" id="UP001500483">
    <property type="component" value="Unassembled WGS sequence"/>
</dbReference>
<accession>A0ABP6RXU8</accession>
<name>A0ABP6RXU8_9PSEU</name>
<gene>
    <name evidence="2" type="ORF">GCM10020366_53160</name>
</gene>
<feature type="compositionally biased region" description="Basic and acidic residues" evidence="1">
    <location>
        <begin position="37"/>
        <end position="53"/>
    </location>
</feature>
<evidence type="ECO:0000256" key="1">
    <source>
        <dbReference type="SAM" id="MobiDB-lite"/>
    </source>
</evidence>
<feature type="compositionally biased region" description="Basic and acidic residues" evidence="1">
    <location>
        <begin position="11"/>
        <end position="21"/>
    </location>
</feature>
<proteinExistence type="predicted"/>
<feature type="region of interest" description="Disordered" evidence="1">
    <location>
        <begin position="1"/>
        <end position="64"/>
    </location>
</feature>
<dbReference type="EMBL" id="BAAAYK010000038">
    <property type="protein sequence ID" value="GAA3362997.1"/>
    <property type="molecule type" value="Genomic_DNA"/>
</dbReference>
<evidence type="ECO:0000313" key="2">
    <source>
        <dbReference type="EMBL" id="GAA3362997.1"/>
    </source>
</evidence>
<reference evidence="3" key="1">
    <citation type="journal article" date="2019" name="Int. J. Syst. Evol. Microbiol.">
        <title>The Global Catalogue of Microorganisms (GCM) 10K type strain sequencing project: providing services to taxonomists for standard genome sequencing and annotation.</title>
        <authorList>
            <consortium name="The Broad Institute Genomics Platform"/>
            <consortium name="The Broad Institute Genome Sequencing Center for Infectious Disease"/>
            <person name="Wu L."/>
            <person name="Ma J."/>
        </authorList>
    </citation>
    <scope>NUCLEOTIDE SEQUENCE [LARGE SCALE GENOMIC DNA]</scope>
    <source>
        <strain evidence="3">JCM 9687</strain>
    </source>
</reference>